<dbReference type="InterPro" id="IPR010775">
    <property type="entry name" value="DUF1365"/>
</dbReference>
<sequence>MSLASTPHLPALVRGTVGHARHGAVAHKFAHSTYLWLIDLDDVPRSLLGRELFRAADHLGDPGASLKENVLRFLTFQGRETDEVQRVVTLTAPRTAGYVFNPLTVHWCLAADGQPVWIVAEVHNTYGERHAYVIDPAELRDGPAEVGKQFYVSPFYEVAGRYRMRFRLRADDVAISIALHDDGADEAKFHAAFRGTPTRARVSRRLLTAARLPLVSIRTQALIRVHGVWLWLRRLPVISRAPHRPPAGV</sequence>
<evidence type="ECO:0000313" key="2">
    <source>
        <dbReference type="Proteomes" id="UP000463857"/>
    </source>
</evidence>
<evidence type="ECO:0000313" key="1">
    <source>
        <dbReference type="EMBL" id="QHB99761.1"/>
    </source>
</evidence>
<reference evidence="1 2" key="1">
    <citation type="journal article" date="2018" name="Int. J. Syst. Evol. Microbiol.">
        <title>Epidermidibacterium keratini gen. nov., sp. nov., a member of the family Sporichthyaceae, isolated from keratin epidermis.</title>
        <authorList>
            <person name="Lee D.G."/>
            <person name="Trujillo M.E."/>
            <person name="Kang S."/>
            <person name="Nam J.J."/>
            <person name="Kim Y.J."/>
        </authorList>
    </citation>
    <scope>NUCLEOTIDE SEQUENCE [LARGE SCALE GENOMIC DNA]</scope>
    <source>
        <strain evidence="1 2">EPI-7</strain>
    </source>
</reference>
<dbReference type="EMBL" id="CP047156">
    <property type="protein sequence ID" value="QHB99761.1"/>
    <property type="molecule type" value="Genomic_DNA"/>
</dbReference>
<dbReference type="Proteomes" id="UP000463857">
    <property type="component" value="Chromosome"/>
</dbReference>
<gene>
    <name evidence="1" type="ORF">EK0264_05345</name>
</gene>
<organism evidence="1 2">
    <name type="scientific">Epidermidibacterium keratini</name>
    <dbReference type="NCBI Taxonomy" id="1891644"/>
    <lineage>
        <taxon>Bacteria</taxon>
        <taxon>Bacillati</taxon>
        <taxon>Actinomycetota</taxon>
        <taxon>Actinomycetes</taxon>
        <taxon>Sporichthyales</taxon>
        <taxon>Sporichthyaceae</taxon>
        <taxon>Epidermidibacterium</taxon>
    </lineage>
</organism>
<dbReference type="PANTHER" id="PTHR33973">
    <property type="entry name" value="OS07G0153300 PROTEIN"/>
    <property type="match status" value="1"/>
</dbReference>
<name>A0A7L4YL29_9ACTN</name>
<dbReference type="AlphaFoldDB" id="A0A7L4YL29"/>
<dbReference type="OrthoDB" id="9778801at2"/>
<keyword evidence="2" id="KW-1185">Reference proteome</keyword>
<proteinExistence type="predicted"/>
<dbReference type="RefSeq" id="WP_159543641.1">
    <property type="nucleotide sequence ID" value="NZ_CP047156.1"/>
</dbReference>
<dbReference type="InParanoid" id="A0A7L4YL29"/>
<dbReference type="Pfam" id="PF07103">
    <property type="entry name" value="DUF1365"/>
    <property type="match status" value="1"/>
</dbReference>
<dbReference type="PANTHER" id="PTHR33973:SF4">
    <property type="entry name" value="OS07G0153300 PROTEIN"/>
    <property type="match status" value="1"/>
</dbReference>
<dbReference type="KEGG" id="eke:EK0264_05345"/>
<accession>A0A7L4YL29</accession>
<protein>
    <submittedName>
        <fullName evidence="1">DUF1365 family protein</fullName>
    </submittedName>
</protein>